<accession>A0ABN7UUN8</accession>
<feature type="non-terminal residue" evidence="1">
    <location>
        <position position="41"/>
    </location>
</feature>
<gene>
    <name evidence="1" type="ORF">GMARGA_LOCUS10889</name>
</gene>
<comment type="caution">
    <text evidence="1">The sequence shown here is derived from an EMBL/GenBank/DDBJ whole genome shotgun (WGS) entry which is preliminary data.</text>
</comment>
<proteinExistence type="predicted"/>
<evidence type="ECO:0000313" key="1">
    <source>
        <dbReference type="EMBL" id="CAG8679779.1"/>
    </source>
</evidence>
<name>A0ABN7UUN8_GIGMA</name>
<keyword evidence="2" id="KW-1185">Reference proteome</keyword>
<evidence type="ECO:0000313" key="2">
    <source>
        <dbReference type="Proteomes" id="UP000789901"/>
    </source>
</evidence>
<reference evidence="1 2" key="1">
    <citation type="submission" date="2021-06" db="EMBL/GenBank/DDBJ databases">
        <authorList>
            <person name="Kallberg Y."/>
            <person name="Tangrot J."/>
            <person name="Rosling A."/>
        </authorList>
    </citation>
    <scope>NUCLEOTIDE SEQUENCE [LARGE SCALE GENOMIC DNA]</scope>
    <source>
        <strain evidence="1 2">120-4 pot B 10/14</strain>
    </source>
</reference>
<dbReference type="EMBL" id="CAJVQB010006217">
    <property type="protein sequence ID" value="CAG8679779.1"/>
    <property type="molecule type" value="Genomic_DNA"/>
</dbReference>
<dbReference type="Proteomes" id="UP000789901">
    <property type="component" value="Unassembled WGS sequence"/>
</dbReference>
<protein>
    <submittedName>
        <fullName evidence="1">7422_t:CDS:1</fullName>
    </submittedName>
</protein>
<sequence length="41" mass="4579">MEIVTINVPSSSIGHIKVKDSSKLNEIIRRSNAKCIIKKNN</sequence>
<organism evidence="1 2">
    <name type="scientific">Gigaspora margarita</name>
    <dbReference type="NCBI Taxonomy" id="4874"/>
    <lineage>
        <taxon>Eukaryota</taxon>
        <taxon>Fungi</taxon>
        <taxon>Fungi incertae sedis</taxon>
        <taxon>Mucoromycota</taxon>
        <taxon>Glomeromycotina</taxon>
        <taxon>Glomeromycetes</taxon>
        <taxon>Diversisporales</taxon>
        <taxon>Gigasporaceae</taxon>
        <taxon>Gigaspora</taxon>
    </lineage>
</organism>